<comment type="caution">
    <text evidence="2">The sequence shown here is derived from an EMBL/GenBank/DDBJ whole genome shotgun (WGS) entry which is preliminary data.</text>
</comment>
<reference evidence="2 3" key="1">
    <citation type="submission" date="2019-07" db="EMBL/GenBank/DDBJ databases">
        <title>Whole genome shotgun sequence of Reyranella soli NBRC 108950.</title>
        <authorList>
            <person name="Hosoyama A."/>
            <person name="Uohara A."/>
            <person name="Ohji S."/>
            <person name="Ichikawa N."/>
        </authorList>
    </citation>
    <scope>NUCLEOTIDE SEQUENCE [LARGE SCALE GENOMIC DNA]</scope>
    <source>
        <strain evidence="2 3">NBRC 108950</strain>
    </source>
</reference>
<dbReference type="Proteomes" id="UP000321058">
    <property type="component" value="Unassembled WGS sequence"/>
</dbReference>
<accession>A0A512NEY8</accession>
<protein>
    <submittedName>
        <fullName evidence="2">Uncharacterized protein</fullName>
    </submittedName>
</protein>
<sequence length="59" mass="5854">MSAASTTATMASVRGPIGSRPRLNLQMDGRDGMAMRGGEAAGAGEAGVETVLATGDETD</sequence>
<name>A0A512NEY8_9HYPH</name>
<feature type="compositionally biased region" description="Low complexity" evidence="1">
    <location>
        <begin position="1"/>
        <end position="12"/>
    </location>
</feature>
<evidence type="ECO:0000256" key="1">
    <source>
        <dbReference type="SAM" id="MobiDB-lite"/>
    </source>
</evidence>
<organism evidence="2 3">
    <name type="scientific">Reyranella soli</name>
    <dbReference type="NCBI Taxonomy" id="1230389"/>
    <lineage>
        <taxon>Bacteria</taxon>
        <taxon>Pseudomonadati</taxon>
        <taxon>Pseudomonadota</taxon>
        <taxon>Alphaproteobacteria</taxon>
        <taxon>Hyphomicrobiales</taxon>
        <taxon>Reyranellaceae</taxon>
        <taxon>Reyranella</taxon>
    </lineage>
</organism>
<evidence type="ECO:0000313" key="3">
    <source>
        <dbReference type="Proteomes" id="UP000321058"/>
    </source>
</evidence>
<evidence type="ECO:0000313" key="2">
    <source>
        <dbReference type="EMBL" id="GEP57521.1"/>
    </source>
</evidence>
<proteinExistence type="predicted"/>
<keyword evidence="3" id="KW-1185">Reference proteome</keyword>
<gene>
    <name evidence="2" type="ORF">RSO01_46870</name>
</gene>
<dbReference type="EMBL" id="BKAJ01000082">
    <property type="protein sequence ID" value="GEP57521.1"/>
    <property type="molecule type" value="Genomic_DNA"/>
</dbReference>
<dbReference type="AlphaFoldDB" id="A0A512NEY8"/>
<feature type="region of interest" description="Disordered" evidence="1">
    <location>
        <begin position="1"/>
        <end position="59"/>
    </location>
</feature>